<keyword evidence="1" id="KW-1133">Transmembrane helix</keyword>
<dbReference type="Proteomes" id="UP000198287">
    <property type="component" value="Unassembled WGS sequence"/>
</dbReference>
<feature type="transmembrane region" description="Helical" evidence="1">
    <location>
        <begin position="99"/>
        <end position="125"/>
    </location>
</feature>
<reference evidence="2 3" key="1">
    <citation type="submission" date="2015-12" db="EMBL/GenBank/DDBJ databases">
        <title>The genome of Folsomia candida.</title>
        <authorList>
            <person name="Faddeeva A."/>
            <person name="Derks M.F."/>
            <person name="Anvar Y."/>
            <person name="Smit S."/>
            <person name="Van Straalen N."/>
            <person name="Roelofs D."/>
        </authorList>
    </citation>
    <scope>NUCLEOTIDE SEQUENCE [LARGE SCALE GENOMIC DNA]</scope>
    <source>
        <strain evidence="2 3">VU population</strain>
        <tissue evidence="2">Whole body</tissue>
    </source>
</reference>
<sequence length="325" mass="37674">MYDVDLSTPIRSLRGYWPDFKKEKIRLGLAAVNLIFTSSVALIFFLLWKKRQNLHIWIQFGIVVTYFFENVVRVAGMWWVVRTHDDAQYMEACMRQFGFLLFIVYMAYFILTLNIFFLLVLNLDLWQSFRSIRFQKRSVNSDRSRFLVALAFCLIISAISTAAGHWAKLLATAGVDVQTTGAFYNVKIEAVRLIVVIILWIVNAIVFIWTLIGLRKAIESTKPARQNVDTKNRERFYMYARLFGVMMGMSALKTTLYILFVLQAHYKAHPFVRRTSSVTIWLVVLHPLEGLLASLAMVANGRTITQIREVFKQGFIFKRSFSSSE</sequence>
<feature type="transmembrane region" description="Helical" evidence="1">
    <location>
        <begin position="236"/>
        <end position="260"/>
    </location>
</feature>
<evidence type="ECO:0000256" key="1">
    <source>
        <dbReference type="SAM" id="Phobius"/>
    </source>
</evidence>
<feature type="transmembrane region" description="Helical" evidence="1">
    <location>
        <begin position="60"/>
        <end position="79"/>
    </location>
</feature>
<name>A0A226EAQ2_FOLCA</name>
<proteinExistence type="predicted"/>
<keyword evidence="1" id="KW-0812">Transmembrane</keyword>
<dbReference type="EMBL" id="LNIX01000005">
    <property type="protein sequence ID" value="OXA54593.1"/>
    <property type="molecule type" value="Genomic_DNA"/>
</dbReference>
<feature type="transmembrane region" description="Helical" evidence="1">
    <location>
        <begin position="146"/>
        <end position="167"/>
    </location>
</feature>
<gene>
    <name evidence="2" type="ORF">Fcan01_10277</name>
</gene>
<feature type="transmembrane region" description="Helical" evidence="1">
    <location>
        <begin position="27"/>
        <end position="48"/>
    </location>
</feature>
<comment type="caution">
    <text evidence="2">The sequence shown here is derived from an EMBL/GenBank/DDBJ whole genome shotgun (WGS) entry which is preliminary data.</text>
</comment>
<keyword evidence="3" id="KW-1185">Reference proteome</keyword>
<feature type="transmembrane region" description="Helical" evidence="1">
    <location>
        <begin position="280"/>
        <end position="299"/>
    </location>
</feature>
<keyword evidence="1" id="KW-0472">Membrane</keyword>
<evidence type="ECO:0000313" key="3">
    <source>
        <dbReference type="Proteomes" id="UP000198287"/>
    </source>
</evidence>
<accession>A0A226EAQ2</accession>
<protein>
    <recommendedName>
        <fullName evidence="4">G-protein coupled receptors family 1 profile domain-containing protein</fullName>
    </recommendedName>
</protein>
<evidence type="ECO:0000313" key="2">
    <source>
        <dbReference type="EMBL" id="OXA54593.1"/>
    </source>
</evidence>
<feature type="transmembrane region" description="Helical" evidence="1">
    <location>
        <begin position="193"/>
        <end position="215"/>
    </location>
</feature>
<evidence type="ECO:0008006" key="4">
    <source>
        <dbReference type="Google" id="ProtNLM"/>
    </source>
</evidence>
<dbReference type="Gene3D" id="1.20.1070.10">
    <property type="entry name" value="Rhodopsin 7-helix transmembrane proteins"/>
    <property type="match status" value="1"/>
</dbReference>
<organism evidence="2 3">
    <name type="scientific">Folsomia candida</name>
    <name type="common">Springtail</name>
    <dbReference type="NCBI Taxonomy" id="158441"/>
    <lineage>
        <taxon>Eukaryota</taxon>
        <taxon>Metazoa</taxon>
        <taxon>Ecdysozoa</taxon>
        <taxon>Arthropoda</taxon>
        <taxon>Hexapoda</taxon>
        <taxon>Collembola</taxon>
        <taxon>Entomobryomorpha</taxon>
        <taxon>Isotomoidea</taxon>
        <taxon>Isotomidae</taxon>
        <taxon>Proisotominae</taxon>
        <taxon>Folsomia</taxon>
    </lineage>
</organism>
<dbReference type="AlphaFoldDB" id="A0A226EAQ2"/>